<reference evidence="1" key="1">
    <citation type="submission" date="2022-08" db="EMBL/GenBank/DDBJ databases">
        <title>Chelativorans sichuanense sp. nov., a paraffin oil-degrading bacterium isolated from a mixture of oil-based drill cuttings and paddy soil.</title>
        <authorList>
            <person name="Yu J."/>
            <person name="Liu H."/>
            <person name="Chen Q."/>
        </authorList>
    </citation>
    <scope>NUCLEOTIDE SEQUENCE</scope>
    <source>
        <strain evidence="1">SCAU 2101</strain>
    </source>
</reference>
<organism evidence="1 2">
    <name type="scientific">Chelativorans petroleitrophicus</name>
    <dbReference type="NCBI Taxonomy" id="2975484"/>
    <lineage>
        <taxon>Bacteria</taxon>
        <taxon>Pseudomonadati</taxon>
        <taxon>Pseudomonadota</taxon>
        <taxon>Alphaproteobacteria</taxon>
        <taxon>Hyphomicrobiales</taxon>
        <taxon>Phyllobacteriaceae</taxon>
        <taxon>Chelativorans</taxon>
    </lineage>
</organism>
<dbReference type="EMBL" id="JAODNV010000011">
    <property type="protein sequence ID" value="MCT8990797.1"/>
    <property type="molecule type" value="Genomic_DNA"/>
</dbReference>
<keyword evidence="2" id="KW-1185">Reference proteome</keyword>
<dbReference type="Pfam" id="PF02620">
    <property type="entry name" value="YceD"/>
    <property type="match status" value="1"/>
</dbReference>
<name>A0A9X2XB23_9HYPH</name>
<evidence type="ECO:0000313" key="2">
    <source>
        <dbReference type="Proteomes" id="UP001149009"/>
    </source>
</evidence>
<dbReference type="Proteomes" id="UP001149009">
    <property type="component" value="Unassembled WGS sequence"/>
</dbReference>
<comment type="caution">
    <text evidence="1">The sequence shown here is derived from an EMBL/GenBank/DDBJ whole genome shotgun (WGS) entry which is preliminary data.</text>
</comment>
<dbReference type="AlphaFoldDB" id="A0A9X2XB23"/>
<evidence type="ECO:0000313" key="1">
    <source>
        <dbReference type="EMBL" id="MCT8990797.1"/>
    </source>
</evidence>
<gene>
    <name evidence="1" type="ORF">NYR54_10920</name>
</gene>
<dbReference type="RefSeq" id="WP_261515691.1">
    <property type="nucleotide sequence ID" value="NZ_JAODNV010000011.1"/>
</dbReference>
<accession>A0A9X2XB23</accession>
<dbReference type="InterPro" id="IPR003772">
    <property type="entry name" value="YceD"/>
</dbReference>
<protein>
    <submittedName>
        <fullName evidence="1">DUF177 domain-containing protein</fullName>
    </submittedName>
</protein>
<proteinExistence type="predicted"/>
<sequence>MARDPVTSPVSYELNVSRLPAKGITITMEADTAQRVALARTHGLLSVEFFSTELLVRPWRGDGVRVTGRVTADMTQACVVTLEPLAARVDEEISAVFIPEGSKLARIEGESGEIVIEPEGADLPETFSGDTIDLGALAEEFFALGIDPYPRKEGAAFDITAEPPEEAAAGPLQEALMRLRNGR</sequence>